<protein>
    <submittedName>
        <fullName evidence="1">Uncharacterized protein</fullName>
    </submittedName>
</protein>
<sequence length="175" mass="20069">MLNKKREKFTVDGVGEINSIEEMSKKSGYSIKYVLLQRGKGATDEEIYHGIKSDFICDDVVYKNPAEFKRAYGITIGNHAVVYRLQKGASLEELVDQARGIAEPSYYILTNNGRKVVLDGVEYDNTTKAYEAKKDDPRVTDSFGTIKQRKLIYLWSDEKAFFGKDYNKEEYFSKN</sequence>
<keyword evidence="2" id="KW-1185">Reference proteome</keyword>
<gene>
    <name evidence="1" type="ORF">MLE19_16020</name>
</gene>
<name>A0ABS9S9P8_9GAMM</name>
<organism evidence="1 2">
    <name type="scientific">Vreelandella neptunia</name>
    <dbReference type="NCBI Taxonomy" id="115551"/>
    <lineage>
        <taxon>Bacteria</taxon>
        <taxon>Pseudomonadati</taxon>
        <taxon>Pseudomonadota</taxon>
        <taxon>Gammaproteobacteria</taxon>
        <taxon>Oceanospirillales</taxon>
        <taxon>Halomonadaceae</taxon>
        <taxon>Vreelandella</taxon>
    </lineage>
</organism>
<evidence type="ECO:0000313" key="1">
    <source>
        <dbReference type="EMBL" id="MCH4812842.1"/>
    </source>
</evidence>
<accession>A0ABS9S9P8</accession>
<comment type="caution">
    <text evidence="1">The sequence shown here is derived from an EMBL/GenBank/DDBJ whole genome shotgun (WGS) entry which is preliminary data.</text>
</comment>
<evidence type="ECO:0000313" key="2">
    <source>
        <dbReference type="Proteomes" id="UP001320609"/>
    </source>
</evidence>
<reference evidence="1 2" key="1">
    <citation type="submission" date="2022-03" db="EMBL/GenBank/DDBJ databases">
        <title>Genomic signatures underlying metal tolerance in selected Arctic bacterial isolates.</title>
        <authorList>
            <person name="Thomas F.A."/>
            <person name="Venkatachalam S."/>
            <person name="Krishnan K.P."/>
        </authorList>
    </citation>
    <scope>NUCLEOTIDE SEQUENCE [LARGE SCALE GENOMIC DNA]</scope>
    <source>
        <strain evidence="1 2">HM116</strain>
    </source>
</reference>
<dbReference type="EMBL" id="JAKVTW010000013">
    <property type="protein sequence ID" value="MCH4812842.1"/>
    <property type="molecule type" value="Genomic_DNA"/>
</dbReference>
<proteinExistence type="predicted"/>
<dbReference type="RefSeq" id="WP_240719136.1">
    <property type="nucleotide sequence ID" value="NZ_JAKVTW010000013.1"/>
</dbReference>
<dbReference type="Proteomes" id="UP001320609">
    <property type="component" value="Unassembled WGS sequence"/>
</dbReference>